<dbReference type="NCBIfam" id="TIGR00274">
    <property type="entry name" value="N-acetylmuramic acid 6-phosphate etherase"/>
    <property type="match status" value="1"/>
</dbReference>
<evidence type="ECO:0000259" key="4">
    <source>
        <dbReference type="PROSITE" id="PS51464"/>
    </source>
</evidence>
<sequence length="304" mass="32129">MTQKAKHHPVTEQRNEKSQHLDRLNVQEIVTLINEEDQTVALKVKDALPQITAAIEAVVEVMTRGGRLFYIGAGTSGRLGILDASECPPTFGVSPELVNGIIAGGEVAIRSAVENAEDDSEEGARTLAAMVQPGDVVVGIAASGTTPYVIGAMREANRLGIPTVGISCNQNAPLSAEVKYPIEVAVGPEIVTGSTRLKAGTAQKMVLNMISTTAMIRLGKVYGNLMVNMQATNQKLRERMVRIIRDATGADEESARRAGMEAGGDARIAILMIMFGIGSAPAEAALTQARGHFGEAVNLLSQSK</sequence>
<feature type="domain" description="SIS" evidence="4">
    <location>
        <begin position="58"/>
        <end position="220"/>
    </location>
</feature>
<dbReference type="InterPro" id="IPR040190">
    <property type="entry name" value="MURQ/GCKR"/>
</dbReference>
<dbReference type="NCBIfam" id="NF009222">
    <property type="entry name" value="PRK12570.1"/>
    <property type="match status" value="1"/>
</dbReference>
<dbReference type="Proteomes" id="UP000317036">
    <property type="component" value="Unassembled WGS sequence"/>
</dbReference>
<gene>
    <name evidence="3 5" type="primary">murQ</name>
    <name evidence="5" type="ORF">FPZ49_08880</name>
</gene>
<dbReference type="GO" id="GO:0016835">
    <property type="term" value="F:carbon-oxygen lyase activity"/>
    <property type="evidence" value="ECO:0007669"/>
    <property type="project" value="UniProtKB-UniRule"/>
</dbReference>
<keyword evidence="1 3" id="KW-0456">Lyase</keyword>
<dbReference type="AlphaFoldDB" id="A0A559KDH0"/>
<accession>A0A559KDH0</accession>
<dbReference type="RefSeq" id="WP_144845664.1">
    <property type="nucleotide sequence ID" value="NZ_VNJI01000009.1"/>
</dbReference>
<comment type="pathway">
    <text evidence="3">Amino-sugar metabolism; N-acetylmuramate degradation.</text>
</comment>
<evidence type="ECO:0000256" key="2">
    <source>
        <dbReference type="ARBA" id="ARBA00023277"/>
    </source>
</evidence>
<organism evidence="5 6">
    <name type="scientific">Paenibacillus cremeus</name>
    <dbReference type="NCBI Taxonomy" id="2163881"/>
    <lineage>
        <taxon>Bacteria</taxon>
        <taxon>Bacillati</taxon>
        <taxon>Bacillota</taxon>
        <taxon>Bacilli</taxon>
        <taxon>Bacillales</taxon>
        <taxon>Paenibacillaceae</taxon>
        <taxon>Paenibacillus</taxon>
    </lineage>
</organism>
<comment type="catalytic activity">
    <reaction evidence="3">
        <text>N-acetyl-D-muramate 6-phosphate + H2O = N-acetyl-D-glucosamine 6-phosphate + (R)-lactate</text>
        <dbReference type="Rhea" id="RHEA:26410"/>
        <dbReference type="ChEBI" id="CHEBI:15377"/>
        <dbReference type="ChEBI" id="CHEBI:16004"/>
        <dbReference type="ChEBI" id="CHEBI:57513"/>
        <dbReference type="ChEBI" id="CHEBI:58722"/>
        <dbReference type="EC" id="4.2.1.126"/>
    </reaction>
</comment>
<proteinExistence type="inferred from homology"/>
<dbReference type="EC" id="4.2.1.126" evidence="3"/>
<dbReference type="NCBIfam" id="NF003915">
    <property type="entry name" value="PRK05441.1"/>
    <property type="match status" value="1"/>
</dbReference>
<dbReference type="InterPro" id="IPR001347">
    <property type="entry name" value="SIS_dom"/>
</dbReference>
<reference evidence="5 6" key="1">
    <citation type="submission" date="2019-07" db="EMBL/GenBank/DDBJ databases">
        <authorList>
            <person name="Kim J."/>
        </authorList>
    </citation>
    <scope>NUCLEOTIDE SEQUENCE [LARGE SCALE GENOMIC DNA]</scope>
    <source>
        <strain evidence="5 6">JC52</strain>
    </source>
</reference>
<dbReference type="PROSITE" id="PS51464">
    <property type="entry name" value="SIS"/>
    <property type="match status" value="1"/>
</dbReference>
<comment type="function">
    <text evidence="3">Specifically catalyzes the cleavage of the D-lactyl ether substituent of MurNAc 6-phosphate, producing GlcNAc 6-phosphate and D-lactate.</text>
</comment>
<dbReference type="PANTHER" id="PTHR10088">
    <property type="entry name" value="GLUCOKINASE REGULATORY PROTEIN"/>
    <property type="match status" value="1"/>
</dbReference>
<evidence type="ECO:0000313" key="5">
    <source>
        <dbReference type="EMBL" id="TVY10180.1"/>
    </source>
</evidence>
<protein>
    <recommendedName>
        <fullName evidence="3">N-acetylmuramic acid 6-phosphate etherase</fullName>
        <shortName evidence="3">MurNAc-6-P etherase</shortName>
        <ecNumber evidence="3">4.2.1.126</ecNumber>
    </recommendedName>
    <alternativeName>
        <fullName evidence="3">N-acetylmuramic acid 6-phosphate hydrolase</fullName>
    </alternativeName>
    <alternativeName>
        <fullName evidence="3">N-acetylmuramic acid 6-phosphate lyase</fullName>
    </alternativeName>
</protein>
<evidence type="ECO:0000313" key="6">
    <source>
        <dbReference type="Proteomes" id="UP000317036"/>
    </source>
</evidence>
<keyword evidence="6" id="KW-1185">Reference proteome</keyword>
<dbReference type="HAMAP" id="MF_00068">
    <property type="entry name" value="MurQ"/>
    <property type="match status" value="1"/>
</dbReference>
<comment type="miscellaneous">
    <text evidence="3">A lyase-type mechanism (elimination/hydration) is suggested for the cleavage of the lactyl ether bond of MurNAc 6-phosphate, with the formation of an alpha,beta-unsaturated aldehyde intermediate with (E)-stereochemistry, followed by the syn addition of water to give product.</text>
</comment>
<dbReference type="InterPro" id="IPR046348">
    <property type="entry name" value="SIS_dom_sf"/>
</dbReference>
<evidence type="ECO:0000256" key="3">
    <source>
        <dbReference type="HAMAP-Rule" id="MF_00068"/>
    </source>
</evidence>
<dbReference type="GO" id="GO:0046348">
    <property type="term" value="P:amino sugar catabolic process"/>
    <property type="evidence" value="ECO:0007669"/>
    <property type="project" value="InterPro"/>
</dbReference>
<dbReference type="GO" id="GO:0097173">
    <property type="term" value="P:N-acetylmuramic acid catabolic process"/>
    <property type="evidence" value="ECO:0007669"/>
    <property type="project" value="UniProtKB-UniPathway"/>
</dbReference>
<dbReference type="GO" id="GO:0097367">
    <property type="term" value="F:carbohydrate derivative binding"/>
    <property type="evidence" value="ECO:0007669"/>
    <property type="project" value="InterPro"/>
</dbReference>
<dbReference type="EMBL" id="VNJI01000009">
    <property type="protein sequence ID" value="TVY10180.1"/>
    <property type="molecule type" value="Genomic_DNA"/>
</dbReference>
<evidence type="ECO:0000256" key="1">
    <source>
        <dbReference type="ARBA" id="ARBA00023239"/>
    </source>
</evidence>
<dbReference type="FunFam" id="3.40.50.10490:FF:000014">
    <property type="entry name" value="N-acetylmuramic acid 6-phosphate etherase"/>
    <property type="match status" value="1"/>
</dbReference>
<dbReference type="Pfam" id="PF22645">
    <property type="entry name" value="GKRP_SIS_N"/>
    <property type="match status" value="1"/>
</dbReference>
<feature type="active site" description="Proton donor" evidence="3">
    <location>
        <position position="86"/>
    </location>
</feature>
<dbReference type="CDD" id="cd05007">
    <property type="entry name" value="SIS_Etherase"/>
    <property type="match status" value="1"/>
</dbReference>
<dbReference type="GO" id="GO:0016803">
    <property type="term" value="F:ether hydrolase activity"/>
    <property type="evidence" value="ECO:0007669"/>
    <property type="project" value="TreeGrafter"/>
</dbReference>
<dbReference type="Gene3D" id="1.10.8.1080">
    <property type="match status" value="1"/>
</dbReference>
<dbReference type="Gene3D" id="3.40.50.10490">
    <property type="entry name" value="Glucose-6-phosphate isomerase like protein, domain 1"/>
    <property type="match status" value="1"/>
</dbReference>
<dbReference type="PROSITE" id="PS01272">
    <property type="entry name" value="GCKR"/>
    <property type="match status" value="1"/>
</dbReference>
<dbReference type="GO" id="GO:0009254">
    <property type="term" value="P:peptidoglycan turnover"/>
    <property type="evidence" value="ECO:0007669"/>
    <property type="project" value="TreeGrafter"/>
</dbReference>
<dbReference type="SUPFAM" id="SSF53697">
    <property type="entry name" value="SIS domain"/>
    <property type="match status" value="1"/>
</dbReference>
<name>A0A559KDH0_9BACL</name>
<dbReference type="OrthoDB" id="9813395at2"/>
<dbReference type="InterPro" id="IPR005488">
    <property type="entry name" value="Etherase_MurQ"/>
</dbReference>
<comment type="subunit">
    <text evidence="3">Homodimer.</text>
</comment>
<keyword evidence="2 3" id="KW-0119">Carbohydrate metabolism</keyword>
<dbReference type="InterPro" id="IPR005486">
    <property type="entry name" value="Glucokinase_regulatory_CS"/>
</dbReference>
<dbReference type="PANTHER" id="PTHR10088:SF4">
    <property type="entry name" value="GLUCOKINASE REGULATORY PROTEIN"/>
    <property type="match status" value="1"/>
</dbReference>
<feature type="active site" evidence="3">
    <location>
        <position position="117"/>
    </location>
</feature>
<dbReference type="UniPathway" id="UPA00342"/>
<comment type="caution">
    <text evidence="5">The sequence shown here is derived from an EMBL/GenBank/DDBJ whole genome shotgun (WGS) entry which is preliminary data.</text>
</comment>
<comment type="similarity">
    <text evidence="3">Belongs to the GCKR-like family. MurNAc-6-P etherase subfamily.</text>
</comment>